<organism evidence="7 8">
    <name type="scientific">Shouchella lehensis</name>
    <dbReference type="NCBI Taxonomy" id="300825"/>
    <lineage>
        <taxon>Bacteria</taxon>
        <taxon>Bacillati</taxon>
        <taxon>Bacillota</taxon>
        <taxon>Bacilli</taxon>
        <taxon>Bacillales</taxon>
        <taxon>Bacillaceae</taxon>
        <taxon>Shouchella</taxon>
    </lineage>
</organism>
<keyword evidence="5" id="KW-0460">Magnesium</keyword>
<dbReference type="PRINTS" id="PR00413">
    <property type="entry name" value="HADHALOGNASE"/>
</dbReference>
<accession>A0A4Y7WG10</accession>
<dbReference type="InterPro" id="IPR023214">
    <property type="entry name" value="HAD_sf"/>
</dbReference>
<dbReference type="Proteomes" id="UP000298210">
    <property type="component" value="Unassembled WGS sequence"/>
</dbReference>
<sequence>MKAFIFDMDGVIINSEPLHFAVEAELAKENGIILKEGELESYVGTRADEMWSSLKAVHQADFDVDTLLKEANEKKLAYLHDANMEPIDGIRELLEQLKEKGYKIGLGSSSTVAFIDAVLTAFSIKDQFDVVLSGEQVAKGKPAPDIYLAVADRLGVSPQHCTVLEDAAHGVQAGKEAGMTVIGYVNPYSGNQDLSKADLRVEDIAAITI</sequence>
<dbReference type="SFLD" id="SFLDG01135">
    <property type="entry name" value="C1.5.6:_HAD__Beta-PGM__Phospha"/>
    <property type="match status" value="1"/>
</dbReference>
<reference evidence="7 8" key="1">
    <citation type="submission" date="2019-03" db="EMBL/GenBank/DDBJ databases">
        <authorList>
            <person name="Liu G."/>
        </authorList>
    </citation>
    <scope>NUCLEOTIDE SEQUENCE [LARGE SCALE GENOMIC DNA]</scope>
    <source>
        <strain evidence="7 8">DSM 19099</strain>
    </source>
</reference>
<evidence type="ECO:0000256" key="2">
    <source>
        <dbReference type="ARBA" id="ARBA00006171"/>
    </source>
</evidence>
<evidence type="ECO:0000256" key="5">
    <source>
        <dbReference type="ARBA" id="ARBA00022842"/>
    </source>
</evidence>
<protein>
    <submittedName>
        <fullName evidence="7">HAD family phosphatase</fullName>
    </submittedName>
</protein>
<comment type="similarity">
    <text evidence="2">Belongs to the HAD-like hydrolase superfamily. CbbY/CbbZ/Gph/YieH family.</text>
</comment>
<keyword evidence="3" id="KW-0479">Metal-binding</keyword>
<gene>
    <name evidence="7" type="ORF">E2L03_19720</name>
</gene>
<dbReference type="InterPro" id="IPR041492">
    <property type="entry name" value="HAD_2"/>
</dbReference>
<dbReference type="InterPro" id="IPR006439">
    <property type="entry name" value="HAD-SF_hydro_IA"/>
</dbReference>
<proteinExistence type="inferred from homology"/>
<evidence type="ECO:0000256" key="3">
    <source>
        <dbReference type="ARBA" id="ARBA00022723"/>
    </source>
</evidence>
<dbReference type="InterPro" id="IPR051600">
    <property type="entry name" value="Beta-PGM-like"/>
</dbReference>
<dbReference type="Pfam" id="PF13419">
    <property type="entry name" value="HAD_2"/>
    <property type="match status" value="1"/>
</dbReference>
<comment type="caution">
    <text evidence="7">The sequence shown here is derived from an EMBL/GenBank/DDBJ whole genome shotgun (WGS) entry which is preliminary data.</text>
</comment>
<evidence type="ECO:0000256" key="1">
    <source>
        <dbReference type="ARBA" id="ARBA00001946"/>
    </source>
</evidence>
<dbReference type="CDD" id="cd16423">
    <property type="entry name" value="HAD_BPGM-like"/>
    <property type="match status" value="1"/>
</dbReference>
<dbReference type="FunFam" id="3.40.50.1000:FF:000036">
    <property type="entry name" value="HAD family hydrolase"/>
    <property type="match status" value="1"/>
</dbReference>
<dbReference type="Gene3D" id="1.10.150.240">
    <property type="entry name" value="Putative phosphatase, domain 2"/>
    <property type="match status" value="1"/>
</dbReference>
<keyword evidence="4" id="KW-0378">Hydrolase</keyword>
<dbReference type="Gene3D" id="3.40.50.1000">
    <property type="entry name" value="HAD superfamily/HAD-like"/>
    <property type="match status" value="1"/>
</dbReference>
<comment type="cofactor">
    <cofactor evidence="1">
        <name>Mg(2+)</name>
        <dbReference type="ChEBI" id="CHEBI:18420"/>
    </cofactor>
</comment>
<dbReference type="AlphaFoldDB" id="A0A4Y7WG10"/>
<dbReference type="InterPro" id="IPR023198">
    <property type="entry name" value="PGP-like_dom2"/>
</dbReference>
<keyword evidence="6" id="KW-0119">Carbohydrate metabolism</keyword>
<dbReference type="SUPFAM" id="SSF56784">
    <property type="entry name" value="HAD-like"/>
    <property type="match status" value="1"/>
</dbReference>
<name>A0A4Y7WG10_9BACI</name>
<dbReference type="PANTHER" id="PTHR46193:SF18">
    <property type="entry name" value="HEXITOL PHOSPHATASE B"/>
    <property type="match status" value="1"/>
</dbReference>
<evidence type="ECO:0000313" key="8">
    <source>
        <dbReference type="Proteomes" id="UP000298210"/>
    </source>
</evidence>
<dbReference type="EMBL" id="SNUX01000004">
    <property type="protein sequence ID" value="TES46882.1"/>
    <property type="molecule type" value="Genomic_DNA"/>
</dbReference>
<evidence type="ECO:0000313" key="7">
    <source>
        <dbReference type="EMBL" id="TES46882.1"/>
    </source>
</evidence>
<evidence type="ECO:0000256" key="4">
    <source>
        <dbReference type="ARBA" id="ARBA00022801"/>
    </source>
</evidence>
<evidence type="ECO:0000256" key="6">
    <source>
        <dbReference type="ARBA" id="ARBA00023277"/>
    </source>
</evidence>
<dbReference type="RefSeq" id="WP_124743008.1">
    <property type="nucleotide sequence ID" value="NZ_LDIM01000003.1"/>
</dbReference>
<dbReference type="SFLD" id="SFLDS00003">
    <property type="entry name" value="Haloacid_Dehalogenase"/>
    <property type="match status" value="1"/>
</dbReference>
<dbReference type="NCBIfam" id="TIGR01509">
    <property type="entry name" value="HAD-SF-IA-v3"/>
    <property type="match status" value="1"/>
</dbReference>
<dbReference type="SFLD" id="SFLDG01129">
    <property type="entry name" value="C1.5:_HAD__Beta-PGM__Phosphata"/>
    <property type="match status" value="1"/>
</dbReference>
<dbReference type="InterPro" id="IPR036412">
    <property type="entry name" value="HAD-like_sf"/>
</dbReference>
<dbReference type="GO" id="GO:0016787">
    <property type="term" value="F:hydrolase activity"/>
    <property type="evidence" value="ECO:0007669"/>
    <property type="project" value="UniProtKB-KW"/>
</dbReference>
<dbReference type="NCBIfam" id="TIGR01549">
    <property type="entry name" value="HAD-SF-IA-v1"/>
    <property type="match status" value="1"/>
</dbReference>
<dbReference type="PANTHER" id="PTHR46193">
    <property type="entry name" value="6-PHOSPHOGLUCONATE PHOSPHATASE"/>
    <property type="match status" value="1"/>
</dbReference>
<dbReference type="GO" id="GO:0046872">
    <property type="term" value="F:metal ion binding"/>
    <property type="evidence" value="ECO:0007669"/>
    <property type="project" value="UniProtKB-KW"/>
</dbReference>